<dbReference type="Proteomes" id="UP000033699">
    <property type="component" value="Unassembled WGS sequence"/>
</dbReference>
<protein>
    <recommendedName>
        <fullName evidence="2">Calcium/calmodulin-dependent protein kinase II association-domain domain-containing protein</fullName>
    </recommendedName>
</protein>
<dbReference type="EMBL" id="JZKH01000159">
    <property type="protein sequence ID" value="KJS57975.1"/>
    <property type="molecule type" value="Genomic_DNA"/>
</dbReference>
<feature type="chain" id="PRO_5002459163" description="Calcium/calmodulin-dependent protein kinase II association-domain domain-containing protein" evidence="1">
    <location>
        <begin position="33"/>
        <end position="170"/>
    </location>
</feature>
<dbReference type="PATRIC" id="fig|359131.3.peg.1968"/>
<dbReference type="InterPro" id="IPR011944">
    <property type="entry name" value="Steroid_delta5-4_isomerase"/>
</dbReference>
<accession>A0A0F2T6P4</accession>
<dbReference type="Pfam" id="PF08332">
    <property type="entry name" value="CaMKII_AD"/>
    <property type="match status" value="1"/>
</dbReference>
<gene>
    <name evidence="3" type="ORF">VM95_36250</name>
</gene>
<evidence type="ECO:0000313" key="3">
    <source>
        <dbReference type="EMBL" id="KJS57975.1"/>
    </source>
</evidence>
<evidence type="ECO:0000313" key="4">
    <source>
        <dbReference type="Proteomes" id="UP000033699"/>
    </source>
</evidence>
<dbReference type="AlphaFoldDB" id="A0A0F2T6P4"/>
<evidence type="ECO:0000259" key="2">
    <source>
        <dbReference type="Pfam" id="PF08332"/>
    </source>
</evidence>
<dbReference type="Gene3D" id="3.10.450.50">
    <property type="match status" value="1"/>
</dbReference>
<dbReference type="SUPFAM" id="SSF54427">
    <property type="entry name" value="NTF2-like"/>
    <property type="match status" value="1"/>
</dbReference>
<keyword evidence="1" id="KW-0732">Signal</keyword>
<organism evidence="3 4">
    <name type="scientific">Streptomyces rubellomurinus (strain ATCC 31215)</name>
    <dbReference type="NCBI Taxonomy" id="359131"/>
    <lineage>
        <taxon>Bacteria</taxon>
        <taxon>Bacillati</taxon>
        <taxon>Actinomycetota</taxon>
        <taxon>Actinomycetes</taxon>
        <taxon>Kitasatosporales</taxon>
        <taxon>Streptomycetaceae</taxon>
        <taxon>Streptomyces</taxon>
    </lineage>
</organism>
<dbReference type="NCBIfam" id="TIGR02246">
    <property type="entry name" value="SgcJ/EcaC family oxidoreductase"/>
    <property type="match status" value="1"/>
</dbReference>
<dbReference type="OrthoDB" id="953853at2"/>
<dbReference type="CDD" id="cd00531">
    <property type="entry name" value="NTF2_like"/>
    <property type="match status" value="1"/>
</dbReference>
<feature type="domain" description="Calcium/calmodulin-dependent protein kinase II association-domain" evidence="2">
    <location>
        <begin position="44"/>
        <end position="166"/>
    </location>
</feature>
<proteinExistence type="predicted"/>
<dbReference type="InterPro" id="IPR016887">
    <property type="entry name" value="UCP028470_steroid_isom-rel"/>
</dbReference>
<sequence>MKSKLRTRAVLGTAAVVAAVGTFTAGVGAAQAGEESSRRGKASEREIAALFDQWNAALRTGDAKQVADRYAPDAVLLPTASPVIRTDRAGIVDYFEHFLQKKPRGEKIRSVINVLDATSAVDAGLYRFYLTDPATGAAKQIEARYSYEYEKRGGKWLIVNHHSSVLPAEG</sequence>
<evidence type="ECO:0000256" key="1">
    <source>
        <dbReference type="SAM" id="SignalP"/>
    </source>
</evidence>
<comment type="caution">
    <text evidence="3">The sequence shown here is derived from an EMBL/GenBank/DDBJ whole genome shotgun (WGS) entry which is preliminary data.</text>
</comment>
<name>A0A0F2T6P4_STRR3</name>
<dbReference type="PIRSF" id="PIRSF028470">
    <property type="entry name" value="UCP028470"/>
    <property type="match status" value="1"/>
</dbReference>
<reference evidence="3 4" key="1">
    <citation type="submission" date="2015-02" db="EMBL/GenBank/DDBJ databases">
        <authorList>
            <person name="Ju K.-S."/>
            <person name="Doroghazi J.R."/>
            <person name="Metcalf W."/>
        </authorList>
    </citation>
    <scope>NUCLEOTIDE SEQUENCE [LARGE SCALE GENOMIC DNA]</scope>
    <source>
        <strain evidence="3 4">ATCC 31215</strain>
    </source>
</reference>
<dbReference type="GO" id="GO:0005516">
    <property type="term" value="F:calmodulin binding"/>
    <property type="evidence" value="ECO:0007669"/>
    <property type="project" value="InterPro"/>
</dbReference>
<dbReference type="InterPro" id="IPR013543">
    <property type="entry name" value="Ca/CaM-dep_prot_kinase-assoc"/>
</dbReference>
<feature type="signal peptide" evidence="1">
    <location>
        <begin position="1"/>
        <end position="32"/>
    </location>
</feature>
<keyword evidence="4" id="KW-1185">Reference proteome</keyword>
<dbReference type="GO" id="GO:0004683">
    <property type="term" value="F:calcium/calmodulin-dependent protein kinase activity"/>
    <property type="evidence" value="ECO:0007669"/>
    <property type="project" value="InterPro"/>
</dbReference>
<dbReference type="InterPro" id="IPR032710">
    <property type="entry name" value="NTF2-like_dom_sf"/>
</dbReference>
<dbReference type="RefSeq" id="WP_045705283.1">
    <property type="nucleotide sequence ID" value="NZ_JZKH01000159.1"/>
</dbReference>